<dbReference type="InterPro" id="IPR036291">
    <property type="entry name" value="NAD(P)-bd_dom_sf"/>
</dbReference>
<dbReference type="PANTHER" id="PTHR43391:SF14">
    <property type="entry name" value="DEHYDROGENASE_REDUCTASE SDR FAMILY PROTEIN 7-LIKE"/>
    <property type="match status" value="1"/>
</dbReference>
<dbReference type="InterPro" id="IPR002347">
    <property type="entry name" value="SDR_fam"/>
</dbReference>
<protein>
    <submittedName>
        <fullName evidence="5">Short-chain dehydrogenase/reductase family protein</fullName>
    </submittedName>
</protein>
<keyword evidence="3" id="KW-0560">Oxidoreductase</keyword>
<keyword evidence="6" id="KW-1185">Reference proteome</keyword>
<proteinExistence type="inferred from homology"/>
<evidence type="ECO:0000256" key="1">
    <source>
        <dbReference type="ARBA" id="ARBA00006484"/>
    </source>
</evidence>
<dbReference type="Pfam" id="PF00106">
    <property type="entry name" value="adh_short"/>
    <property type="match status" value="1"/>
</dbReference>
<dbReference type="Gene3D" id="3.40.50.720">
    <property type="entry name" value="NAD(P)-binding Rossmann-like Domain"/>
    <property type="match status" value="1"/>
</dbReference>
<comment type="similarity">
    <text evidence="1 4">Belongs to the short-chain dehydrogenases/reductases (SDR) family.</text>
</comment>
<dbReference type="OMA" id="SMEDMTF"/>
<dbReference type="RefSeq" id="XP_020434009.1">
    <property type="nucleotide sequence ID" value="XM_020576020.1"/>
</dbReference>
<comment type="caution">
    <text evidence="5">The sequence shown here is derived from an EMBL/GenBank/DDBJ whole genome shotgun (WGS) entry which is preliminary data.</text>
</comment>
<dbReference type="Proteomes" id="UP000001396">
    <property type="component" value="Unassembled WGS sequence"/>
</dbReference>
<reference evidence="5 6" key="1">
    <citation type="journal article" date="2011" name="Genome Res.">
        <title>Phylogeny-wide analysis of social amoeba genomes highlights ancient origins for complex intercellular communication.</title>
        <authorList>
            <person name="Heidel A.J."/>
            <person name="Lawal H.M."/>
            <person name="Felder M."/>
            <person name="Schilde C."/>
            <person name="Helps N.R."/>
            <person name="Tunggal B."/>
            <person name="Rivero F."/>
            <person name="John U."/>
            <person name="Schleicher M."/>
            <person name="Eichinger L."/>
            <person name="Platzer M."/>
            <person name="Noegel A.A."/>
            <person name="Schaap P."/>
            <person name="Gloeckner G."/>
        </authorList>
    </citation>
    <scope>NUCLEOTIDE SEQUENCE [LARGE SCALE GENOMIC DNA]</scope>
    <source>
        <strain evidence="6">ATCC 26659 / Pp 5 / PN500</strain>
    </source>
</reference>
<dbReference type="AlphaFoldDB" id="D3B9I0"/>
<keyword evidence="2" id="KW-0521">NADP</keyword>
<dbReference type="InParanoid" id="D3B9I0"/>
<evidence type="ECO:0000313" key="5">
    <source>
        <dbReference type="EMBL" id="EFA81892.1"/>
    </source>
</evidence>
<dbReference type="PRINTS" id="PR00081">
    <property type="entry name" value="GDHRDH"/>
</dbReference>
<dbReference type="GO" id="GO:0005829">
    <property type="term" value="C:cytosol"/>
    <property type="evidence" value="ECO:0007669"/>
    <property type="project" value="TreeGrafter"/>
</dbReference>
<dbReference type="GeneID" id="31360610"/>
<evidence type="ECO:0000256" key="2">
    <source>
        <dbReference type="ARBA" id="ARBA00022857"/>
    </source>
</evidence>
<dbReference type="PRINTS" id="PR00080">
    <property type="entry name" value="SDRFAMILY"/>
</dbReference>
<gene>
    <name evidence="5" type="ORF">PPL_05124</name>
</gene>
<accession>D3B9I0</accession>
<dbReference type="FunCoup" id="D3B9I0">
    <property type="interactions" value="1"/>
</dbReference>
<dbReference type="PANTHER" id="PTHR43391">
    <property type="entry name" value="RETINOL DEHYDROGENASE-RELATED"/>
    <property type="match status" value="1"/>
</dbReference>
<evidence type="ECO:0000256" key="4">
    <source>
        <dbReference type="RuleBase" id="RU000363"/>
    </source>
</evidence>
<sequence>MGVLLFGAAVFIYRMIYKWLFAKPLASYNQKRIIVTGASSGIGVEIAKQYANMNCKVAIVARRREQLEQTRTEILAECKSTGESDVMVVVADLTKEQDCRSMVEQVVEKWGGIDICVWNAGAGSLVEFAKLKDFKVFHDNMNINFFSNVYCTSFALPYLKQTKGSIVVVSSLAGKFGTALRTSYSASKHALHGFFNSLRNEAPEIQVTLICPGFVQTEFHAKATTTTGKPLERESTHFMTPKQCAEHIIESERLGEREVLLGLKAKVGNYLMPFIPRFIDYMSNKTAVASVKKDQ</sequence>
<organism evidence="5 6">
    <name type="scientific">Heterostelium pallidum (strain ATCC 26659 / Pp 5 / PN500)</name>
    <name type="common">Cellular slime mold</name>
    <name type="synonym">Polysphondylium pallidum</name>
    <dbReference type="NCBI Taxonomy" id="670386"/>
    <lineage>
        <taxon>Eukaryota</taxon>
        <taxon>Amoebozoa</taxon>
        <taxon>Evosea</taxon>
        <taxon>Eumycetozoa</taxon>
        <taxon>Dictyostelia</taxon>
        <taxon>Acytosteliales</taxon>
        <taxon>Acytosteliaceae</taxon>
        <taxon>Heterostelium</taxon>
    </lineage>
</organism>
<dbReference type="EMBL" id="ADBJ01000022">
    <property type="protein sequence ID" value="EFA81892.1"/>
    <property type="molecule type" value="Genomic_DNA"/>
</dbReference>
<dbReference type="STRING" id="670386.D3B9I0"/>
<dbReference type="SUPFAM" id="SSF51735">
    <property type="entry name" value="NAD(P)-binding Rossmann-fold domains"/>
    <property type="match status" value="1"/>
</dbReference>
<evidence type="ECO:0000313" key="6">
    <source>
        <dbReference type="Proteomes" id="UP000001396"/>
    </source>
</evidence>
<evidence type="ECO:0000256" key="3">
    <source>
        <dbReference type="ARBA" id="ARBA00023002"/>
    </source>
</evidence>
<dbReference type="GO" id="GO:0016491">
    <property type="term" value="F:oxidoreductase activity"/>
    <property type="evidence" value="ECO:0007669"/>
    <property type="project" value="UniProtKB-KW"/>
</dbReference>
<dbReference type="InterPro" id="IPR020904">
    <property type="entry name" value="Sc_DH/Rdtase_CS"/>
</dbReference>
<dbReference type="PROSITE" id="PS00061">
    <property type="entry name" value="ADH_SHORT"/>
    <property type="match status" value="1"/>
</dbReference>
<dbReference type="NCBIfam" id="NF004825">
    <property type="entry name" value="PRK06181.1"/>
    <property type="match status" value="1"/>
</dbReference>
<name>D3B9I0_HETP5</name>